<gene>
    <name evidence="4" type="ORF">CGZ75_14310</name>
</gene>
<protein>
    <submittedName>
        <fullName evidence="4">Spore protein</fullName>
    </submittedName>
</protein>
<dbReference type="Pfam" id="PF00269">
    <property type="entry name" value="SASP"/>
    <property type="match status" value="1"/>
</dbReference>
<name>A0A229NWG6_9BACL</name>
<evidence type="ECO:0000256" key="3">
    <source>
        <dbReference type="ARBA" id="ARBA00023125"/>
    </source>
</evidence>
<dbReference type="Proteomes" id="UP000215145">
    <property type="component" value="Unassembled WGS sequence"/>
</dbReference>
<comment type="function">
    <text evidence="1">SASP are bound to spore DNA. They are double-stranded DNA-binding proteins that cause DNA to change to an a-like conformation. They protect the DNA backbone from chemical and enzymatic cleavage and are thus involved in dormant spore's high resistance to UV light.</text>
</comment>
<comment type="similarity">
    <text evidence="2">Belongs to the alpha/beta-type SASP family.</text>
</comment>
<dbReference type="InterPro" id="IPR038300">
    <property type="entry name" value="SASP_sf_alpha/beta"/>
</dbReference>
<dbReference type="Gene3D" id="6.10.10.80">
    <property type="entry name" value="Small, acid-soluble spore protein, alpha/beta type-like"/>
    <property type="match status" value="1"/>
</dbReference>
<comment type="caution">
    <text evidence="4">The sequence shown here is derived from an EMBL/GenBank/DDBJ whole genome shotgun (WGS) entry which is preliminary data.</text>
</comment>
<accession>A0A229NWG6</accession>
<dbReference type="PANTHER" id="PTHR36107:SF1">
    <property type="entry name" value="SMALL, ACID-SOLUBLE SPORE PROTEIN A"/>
    <property type="match status" value="1"/>
</dbReference>
<evidence type="ECO:0000313" key="5">
    <source>
        <dbReference type="Proteomes" id="UP000215145"/>
    </source>
</evidence>
<dbReference type="RefSeq" id="WP_089524966.1">
    <property type="nucleotide sequence ID" value="NZ_NMUQ01000002.1"/>
</dbReference>
<dbReference type="AlphaFoldDB" id="A0A229NWG6"/>
<dbReference type="OrthoDB" id="2939151at2"/>
<dbReference type="EMBL" id="NMUQ01000002">
    <property type="protein sequence ID" value="OXM14144.1"/>
    <property type="molecule type" value="Genomic_DNA"/>
</dbReference>
<dbReference type="GO" id="GO:0006265">
    <property type="term" value="P:DNA topological change"/>
    <property type="evidence" value="ECO:0007669"/>
    <property type="project" value="InterPro"/>
</dbReference>
<sequence>MAKSKRIVVPACKEMLNQMKYEVATELGLCSASTSSEFDTEFAGDLGSQAPTSGYGSIHWSSLATRQAGSVGGEITKRLIAKAEQSMLGL</sequence>
<proteinExistence type="inferred from homology"/>
<dbReference type="PANTHER" id="PTHR36107">
    <property type="entry name" value="SMALL, ACID-SOLUBLE SPORE PROTEIN A"/>
    <property type="match status" value="1"/>
</dbReference>
<dbReference type="InterPro" id="IPR018126">
    <property type="entry name" value="SASP_alpha/beta-type_CS"/>
</dbReference>
<evidence type="ECO:0000256" key="2">
    <source>
        <dbReference type="ARBA" id="ARBA00005442"/>
    </source>
</evidence>
<dbReference type="InterPro" id="IPR050847">
    <property type="entry name" value="SASP_DNA-binding"/>
</dbReference>
<reference evidence="4 5" key="1">
    <citation type="submission" date="2017-07" db="EMBL/GenBank/DDBJ databases">
        <title>Paenibacillus herberti R33 genome sequencing and assembly.</title>
        <authorList>
            <person name="Su W."/>
        </authorList>
    </citation>
    <scope>NUCLEOTIDE SEQUENCE [LARGE SCALE GENOMIC DNA]</scope>
    <source>
        <strain evidence="4 5">R33</strain>
    </source>
</reference>
<dbReference type="GO" id="GO:0003690">
    <property type="term" value="F:double-stranded DNA binding"/>
    <property type="evidence" value="ECO:0007669"/>
    <property type="project" value="InterPro"/>
</dbReference>
<dbReference type="PROSITE" id="PS00304">
    <property type="entry name" value="SASP_1"/>
    <property type="match status" value="1"/>
</dbReference>
<keyword evidence="3" id="KW-0238">DNA-binding</keyword>
<evidence type="ECO:0000256" key="1">
    <source>
        <dbReference type="ARBA" id="ARBA00003863"/>
    </source>
</evidence>
<organism evidence="4 5">
    <name type="scientific">Paenibacillus herberti</name>
    <dbReference type="NCBI Taxonomy" id="1619309"/>
    <lineage>
        <taxon>Bacteria</taxon>
        <taxon>Bacillati</taxon>
        <taxon>Bacillota</taxon>
        <taxon>Bacilli</taxon>
        <taxon>Bacillales</taxon>
        <taxon>Paenibacillaceae</taxon>
        <taxon>Paenibacillus</taxon>
    </lineage>
</organism>
<dbReference type="PROSITE" id="PS00684">
    <property type="entry name" value="SASP_2"/>
    <property type="match status" value="1"/>
</dbReference>
<dbReference type="InterPro" id="IPR001448">
    <property type="entry name" value="SASP_alpha/beta-type"/>
</dbReference>
<keyword evidence="5" id="KW-1185">Reference proteome</keyword>
<evidence type="ECO:0000313" key="4">
    <source>
        <dbReference type="EMBL" id="OXM14144.1"/>
    </source>
</evidence>